<dbReference type="EMBL" id="BAAAYN010000033">
    <property type="protein sequence ID" value="GAA3391512.1"/>
    <property type="molecule type" value="Genomic_DNA"/>
</dbReference>
<gene>
    <name evidence="2" type="ORF">GCM10020369_49740</name>
</gene>
<feature type="compositionally biased region" description="Basic and acidic residues" evidence="1">
    <location>
        <begin position="46"/>
        <end position="59"/>
    </location>
</feature>
<keyword evidence="3" id="KW-1185">Reference proteome</keyword>
<evidence type="ECO:0000256" key="1">
    <source>
        <dbReference type="SAM" id="MobiDB-lite"/>
    </source>
</evidence>
<accession>A0ABP6T4S3</accession>
<proteinExistence type="predicted"/>
<sequence>MVVAVVAGVEGADRVARQQVVDDGFRRLAELTRHAAPLYAAARRSALERTQQRVRHNGERPLPTDPQLGRSAGGRNADPAPVLENEPFEVNVQSVG</sequence>
<evidence type="ECO:0000313" key="3">
    <source>
        <dbReference type="Proteomes" id="UP001501676"/>
    </source>
</evidence>
<reference evidence="3" key="1">
    <citation type="journal article" date="2019" name="Int. J. Syst. Evol. Microbiol.">
        <title>The Global Catalogue of Microorganisms (GCM) 10K type strain sequencing project: providing services to taxonomists for standard genome sequencing and annotation.</title>
        <authorList>
            <consortium name="The Broad Institute Genomics Platform"/>
            <consortium name="The Broad Institute Genome Sequencing Center for Infectious Disease"/>
            <person name="Wu L."/>
            <person name="Ma J."/>
        </authorList>
    </citation>
    <scope>NUCLEOTIDE SEQUENCE [LARGE SCALE GENOMIC DNA]</scope>
    <source>
        <strain evidence="3">JCM 9458</strain>
    </source>
</reference>
<protein>
    <submittedName>
        <fullName evidence="2">Uncharacterized protein</fullName>
    </submittedName>
</protein>
<feature type="region of interest" description="Disordered" evidence="1">
    <location>
        <begin position="46"/>
        <end position="96"/>
    </location>
</feature>
<name>A0ABP6T4S3_9ACTN</name>
<organism evidence="2 3">
    <name type="scientific">Cryptosporangium minutisporangium</name>
    <dbReference type="NCBI Taxonomy" id="113569"/>
    <lineage>
        <taxon>Bacteria</taxon>
        <taxon>Bacillati</taxon>
        <taxon>Actinomycetota</taxon>
        <taxon>Actinomycetes</taxon>
        <taxon>Cryptosporangiales</taxon>
        <taxon>Cryptosporangiaceae</taxon>
        <taxon>Cryptosporangium</taxon>
    </lineage>
</organism>
<comment type="caution">
    <text evidence="2">The sequence shown here is derived from an EMBL/GenBank/DDBJ whole genome shotgun (WGS) entry which is preliminary data.</text>
</comment>
<evidence type="ECO:0000313" key="2">
    <source>
        <dbReference type="EMBL" id="GAA3391512.1"/>
    </source>
</evidence>
<dbReference type="Proteomes" id="UP001501676">
    <property type="component" value="Unassembled WGS sequence"/>
</dbReference>